<accession>B1TGZ1</accession>
<evidence type="ECO:0000313" key="1">
    <source>
        <dbReference type="EMBL" id="EDT37165.1"/>
    </source>
</evidence>
<comment type="caution">
    <text evidence="1">The sequence shown here is derived from an EMBL/GenBank/DDBJ whole genome shotgun (WGS) entry which is preliminary data.</text>
</comment>
<name>B1TGZ1_9BURK</name>
<dbReference type="AntiFam" id="ANF00104">
    <property type="entry name" value="Shadow ORF (opposite FlhA)"/>
</dbReference>
<proteinExistence type="predicted"/>
<sequence>MLICWPGIASSTKRAATSDTRWAPLVTTTYWTTTRMKNTISPIT</sequence>
<dbReference type="Proteomes" id="UP000004814">
    <property type="component" value="Unassembled WGS sequence"/>
</dbReference>
<dbReference type="EMBL" id="ABLK01000583">
    <property type="protein sequence ID" value="EDT37165.1"/>
    <property type="molecule type" value="Genomic_DNA"/>
</dbReference>
<protein>
    <submittedName>
        <fullName evidence="1">Uncharacterized protein</fullName>
    </submittedName>
</protein>
<reference evidence="1 2" key="1">
    <citation type="submission" date="2008-03" db="EMBL/GenBank/DDBJ databases">
        <title>Sequencing of the draft genome and assembly of Burkholderia ambifaria MEX-5.</title>
        <authorList>
            <consortium name="US DOE Joint Genome Institute (JGI-PGF)"/>
            <person name="Copeland A."/>
            <person name="Lucas S."/>
            <person name="Lapidus A."/>
            <person name="Glavina del Rio T."/>
            <person name="Dalin E."/>
            <person name="Tice H."/>
            <person name="Bruce D."/>
            <person name="Goodwin L."/>
            <person name="Pitluck S."/>
            <person name="Larimer F."/>
            <person name="Land M.L."/>
            <person name="Hauser L."/>
            <person name="Tiedje J."/>
            <person name="Richardson P."/>
        </authorList>
    </citation>
    <scope>NUCLEOTIDE SEQUENCE [LARGE SCALE GENOMIC DNA]</scope>
    <source>
        <strain evidence="1 2">MEX-5</strain>
    </source>
</reference>
<dbReference type="AlphaFoldDB" id="B1TGZ1"/>
<organism evidence="1 2">
    <name type="scientific">Burkholderia ambifaria MEX-5</name>
    <dbReference type="NCBI Taxonomy" id="396597"/>
    <lineage>
        <taxon>Bacteria</taxon>
        <taxon>Pseudomonadati</taxon>
        <taxon>Pseudomonadota</taxon>
        <taxon>Betaproteobacteria</taxon>
        <taxon>Burkholderiales</taxon>
        <taxon>Burkholderiaceae</taxon>
        <taxon>Burkholderia</taxon>
        <taxon>Burkholderia cepacia complex</taxon>
    </lineage>
</organism>
<gene>
    <name evidence="1" type="ORF">BamMEX5DRAFT_7057</name>
</gene>
<evidence type="ECO:0000313" key="2">
    <source>
        <dbReference type="Proteomes" id="UP000004814"/>
    </source>
</evidence>